<evidence type="ECO:0008006" key="3">
    <source>
        <dbReference type="Google" id="ProtNLM"/>
    </source>
</evidence>
<dbReference type="EMBL" id="CP036281">
    <property type="protein sequence ID" value="QDU80273.1"/>
    <property type="molecule type" value="Genomic_DNA"/>
</dbReference>
<dbReference type="InterPro" id="IPR029063">
    <property type="entry name" value="SAM-dependent_MTases_sf"/>
</dbReference>
<protein>
    <recommendedName>
        <fullName evidence="3">Class I SAM-dependent methyltransferase</fullName>
    </recommendedName>
</protein>
<evidence type="ECO:0000313" key="2">
    <source>
        <dbReference type="Proteomes" id="UP000317178"/>
    </source>
</evidence>
<dbReference type="KEGG" id="plon:Pla110_19980"/>
<sequence length="255" mass="29258">MEFAEFVKGVRFRFLQPDRPRPSGFRALAKFLRNVGLHLEVMNTVLPEQDSELKSRFKRICKIPRMSTFAIGAMINRAVGSLPPGQVYLNIGVWNGFTYFSGVVGNEDKRCIGVDDFSHKNSPSQAFLGRFDKYKGPNDQFIESDFREYFKREDHEPIGVYLFDGPHKYEDQWDGLELAEPFFADNCIILVDDCNWDQVSGANLDFMNKSKNEYKLLLDCRTPKSGHPTWWNGFMVFQLQGKNVNSKLKSQASAA</sequence>
<dbReference type="AlphaFoldDB" id="A0A518CM52"/>
<organism evidence="1 2">
    <name type="scientific">Polystyrenella longa</name>
    <dbReference type="NCBI Taxonomy" id="2528007"/>
    <lineage>
        <taxon>Bacteria</taxon>
        <taxon>Pseudomonadati</taxon>
        <taxon>Planctomycetota</taxon>
        <taxon>Planctomycetia</taxon>
        <taxon>Planctomycetales</taxon>
        <taxon>Planctomycetaceae</taxon>
        <taxon>Polystyrenella</taxon>
    </lineage>
</organism>
<dbReference type="Gene3D" id="3.40.50.150">
    <property type="entry name" value="Vaccinia Virus protein VP39"/>
    <property type="match status" value="1"/>
</dbReference>
<dbReference type="Proteomes" id="UP000317178">
    <property type="component" value="Chromosome"/>
</dbReference>
<accession>A0A518CM52</accession>
<dbReference type="OrthoDB" id="146908at2"/>
<keyword evidence="2" id="KW-1185">Reference proteome</keyword>
<reference evidence="1 2" key="1">
    <citation type="submission" date="2019-02" db="EMBL/GenBank/DDBJ databases">
        <title>Deep-cultivation of Planctomycetes and their phenomic and genomic characterization uncovers novel biology.</title>
        <authorList>
            <person name="Wiegand S."/>
            <person name="Jogler M."/>
            <person name="Boedeker C."/>
            <person name="Pinto D."/>
            <person name="Vollmers J."/>
            <person name="Rivas-Marin E."/>
            <person name="Kohn T."/>
            <person name="Peeters S.H."/>
            <person name="Heuer A."/>
            <person name="Rast P."/>
            <person name="Oberbeckmann S."/>
            <person name="Bunk B."/>
            <person name="Jeske O."/>
            <person name="Meyerdierks A."/>
            <person name="Storesund J.E."/>
            <person name="Kallscheuer N."/>
            <person name="Luecker S."/>
            <person name="Lage O.M."/>
            <person name="Pohl T."/>
            <person name="Merkel B.J."/>
            <person name="Hornburger P."/>
            <person name="Mueller R.-W."/>
            <person name="Bruemmer F."/>
            <person name="Labrenz M."/>
            <person name="Spormann A.M."/>
            <person name="Op den Camp H."/>
            <person name="Overmann J."/>
            <person name="Amann R."/>
            <person name="Jetten M.S.M."/>
            <person name="Mascher T."/>
            <person name="Medema M.H."/>
            <person name="Devos D.P."/>
            <person name="Kaster A.-K."/>
            <person name="Ovreas L."/>
            <person name="Rohde M."/>
            <person name="Galperin M.Y."/>
            <person name="Jogler C."/>
        </authorList>
    </citation>
    <scope>NUCLEOTIDE SEQUENCE [LARGE SCALE GENOMIC DNA]</scope>
    <source>
        <strain evidence="1 2">Pla110</strain>
    </source>
</reference>
<evidence type="ECO:0000313" key="1">
    <source>
        <dbReference type="EMBL" id="QDU80273.1"/>
    </source>
</evidence>
<name>A0A518CM52_9PLAN</name>
<gene>
    <name evidence="1" type="ORF">Pla110_19980</name>
</gene>
<dbReference type="RefSeq" id="WP_144995534.1">
    <property type="nucleotide sequence ID" value="NZ_CP036281.1"/>
</dbReference>
<proteinExistence type="predicted"/>
<dbReference type="Pfam" id="PF13578">
    <property type="entry name" value="Methyltransf_24"/>
    <property type="match status" value="1"/>
</dbReference>